<dbReference type="Proteomes" id="UP000041254">
    <property type="component" value="Unassembled WGS sequence"/>
</dbReference>
<dbReference type="VEuPathDB" id="CryptoDB:Vbra_8996"/>
<evidence type="ECO:0000313" key="2">
    <source>
        <dbReference type="Proteomes" id="UP000041254"/>
    </source>
</evidence>
<accession>A0A0G4FCY6</accession>
<keyword evidence="2" id="KW-1185">Reference proteome</keyword>
<sequence length="73" mass="7442">MERERQRLGRLLAAAAAAAASGLGLGVGVGEEVLVPSVFQLPSGDDGTGDLSLRLRRRPGLQRGATWAGGEGS</sequence>
<name>A0A0G4FCY6_VITBC</name>
<dbReference type="EMBL" id="CDMY01000408">
    <property type="protein sequence ID" value="CEM11031.1"/>
    <property type="molecule type" value="Genomic_DNA"/>
</dbReference>
<protein>
    <submittedName>
        <fullName evidence="1">Uncharacterized protein</fullName>
    </submittedName>
</protein>
<dbReference type="InParanoid" id="A0A0G4FCY6"/>
<reference evidence="1 2" key="1">
    <citation type="submission" date="2014-11" db="EMBL/GenBank/DDBJ databases">
        <authorList>
            <person name="Zhu J."/>
            <person name="Qi W."/>
            <person name="Song R."/>
        </authorList>
    </citation>
    <scope>NUCLEOTIDE SEQUENCE [LARGE SCALE GENOMIC DNA]</scope>
</reference>
<gene>
    <name evidence="1" type="ORF">Vbra_8996</name>
</gene>
<proteinExistence type="predicted"/>
<dbReference type="AlphaFoldDB" id="A0A0G4FCY6"/>
<evidence type="ECO:0000313" key="1">
    <source>
        <dbReference type="EMBL" id="CEM11031.1"/>
    </source>
</evidence>
<organism evidence="1 2">
    <name type="scientific">Vitrella brassicaformis (strain CCMP3155)</name>
    <dbReference type="NCBI Taxonomy" id="1169540"/>
    <lineage>
        <taxon>Eukaryota</taxon>
        <taxon>Sar</taxon>
        <taxon>Alveolata</taxon>
        <taxon>Colpodellida</taxon>
        <taxon>Vitrellaceae</taxon>
        <taxon>Vitrella</taxon>
    </lineage>
</organism>